<organism evidence="1">
    <name type="scientific">uncultured Caudovirales phage</name>
    <dbReference type="NCBI Taxonomy" id="2100421"/>
    <lineage>
        <taxon>Viruses</taxon>
        <taxon>Duplodnaviria</taxon>
        <taxon>Heunggongvirae</taxon>
        <taxon>Uroviricota</taxon>
        <taxon>Caudoviricetes</taxon>
        <taxon>Peduoviridae</taxon>
        <taxon>Maltschvirus</taxon>
        <taxon>Maltschvirus maltsch</taxon>
    </lineage>
</organism>
<evidence type="ECO:0000313" key="1">
    <source>
        <dbReference type="EMBL" id="CAB4134871.1"/>
    </source>
</evidence>
<protein>
    <submittedName>
        <fullName evidence="1">Uncharacterized protein</fullName>
    </submittedName>
</protein>
<dbReference type="InterPro" id="IPR056209">
    <property type="entry name" value="SU10_adaptor"/>
</dbReference>
<sequence>MSITIDSFLPEVRPWAPGVPDATAFKAIRGAAIEFCERTKLWKYESTTPVLSTDPATSAISTPTDSSVFDIEVSLFDNKELVPKAPRDLDAIFEGWRTGAIGTGAPLYITQIEQNKMTMVPQSYADGSLYLCLRLKPSQTALTMPDFLKDYSECIGWGALGRILTVPGQSYSNPELATYYTGRFLVKLDALSRKGTTGQQNAVKRTKAIFL</sequence>
<dbReference type="EMBL" id="LR796290">
    <property type="protein sequence ID" value="CAB4134871.1"/>
    <property type="molecule type" value="Genomic_DNA"/>
</dbReference>
<gene>
    <name evidence="1" type="ORF">UFOVP275_27</name>
</gene>
<accession>A0A6J5LKZ5</accession>
<dbReference type="Pfam" id="PF24175">
    <property type="entry name" value="SU10_adaptor"/>
    <property type="match status" value="1"/>
</dbReference>
<proteinExistence type="predicted"/>
<reference evidence="1" key="1">
    <citation type="submission" date="2020-04" db="EMBL/GenBank/DDBJ databases">
        <authorList>
            <person name="Chiriac C."/>
            <person name="Salcher M."/>
            <person name="Ghai R."/>
            <person name="Kavagutti S V."/>
        </authorList>
    </citation>
    <scope>NUCLEOTIDE SEQUENCE</scope>
</reference>
<name>A0A6J5LKZ5_9CAUD</name>